<gene>
    <name evidence="2" type="ORF">C1SCF055_LOCUS3058</name>
</gene>
<organism evidence="2">
    <name type="scientific">Cladocopium goreaui</name>
    <dbReference type="NCBI Taxonomy" id="2562237"/>
    <lineage>
        <taxon>Eukaryota</taxon>
        <taxon>Sar</taxon>
        <taxon>Alveolata</taxon>
        <taxon>Dinophyceae</taxon>
        <taxon>Suessiales</taxon>
        <taxon>Symbiodiniaceae</taxon>
        <taxon>Cladocopium</taxon>
    </lineage>
</organism>
<dbReference type="EMBL" id="CAMXCT010000149">
    <property type="protein sequence ID" value="CAI3974672.1"/>
    <property type="molecule type" value="Genomic_DNA"/>
</dbReference>
<protein>
    <submittedName>
        <fullName evidence="2">Uncharacterized protein</fullName>
    </submittedName>
</protein>
<evidence type="ECO:0000313" key="2">
    <source>
        <dbReference type="EMBL" id="CAI3974672.1"/>
    </source>
</evidence>
<dbReference type="AlphaFoldDB" id="A0A9P1BJS5"/>
<name>A0A9P1BJS5_9DINO</name>
<dbReference type="Proteomes" id="UP001152797">
    <property type="component" value="Unassembled WGS sequence"/>
</dbReference>
<dbReference type="EMBL" id="CAMXCT020000149">
    <property type="protein sequence ID" value="CAL1128047.1"/>
    <property type="molecule type" value="Genomic_DNA"/>
</dbReference>
<accession>A0A9P1BJS5</accession>
<reference evidence="3" key="2">
    <citation type="submission" date="2024-04" db="EMBL/GenBank/DDBJ databases">
        <authorList>
            <person name="Chen Y."/>
            <person name="Shah S."/>
            <person name="Dougan E. K."/>
            <person name="Thang M."/>
            <person name="Chan C."/>
        </authorList>
    </citation>
    <scope>NUCLEOTIDE SEQUENCE [LARGE SCALE GENOMIC DNA]</scope>
</reference>
<feature type="region of interest" description="Disordered" evidence="1">
    <location>
        <begin position="215"/>
        <end position="234"/>
    </location>
</feature>
<evidence type="ECO:0000313" key="3">
    <source>
        <dbReference type="EMBL" id="CAL1128047.1"/>
    </source>
</evidence>
<reference evidence="2" key="1">
    <citation type="submission" date="2022-10" db="EMBL/GenBank/DDBJ databases">
        <authorList>
            <person name="Chen Y."/>
            <person name="Dougan E. K."/>
            <person name="Chan C."/>
            <person name="Rhodes N."/>
            <person name="Thang M."/>
        </authorList>
    </citation>
    <scope>NUCLEOTIDE SEQUENCE</scope>
</reference>
<proteinExistence type="predicted"/>
<dbReference type="EMBL" id="CAMXCT030000149">
    <property type="protein sequence ID" value="CAL4761984.1"/>
    <property type="molecule type" value="Genomic_DNA"/>
</dbReference>
<keyword evidence="4" id="KW-1185">Reference proteome</keyword>
<evidence type="ECO:0000256" key="1">
    <source>
        <dbReference type="SAM" id="MobiDB-lite"/>
    </source>
</evidence>
<sequence length="284" mass="30854">MTDVESTPGGEATGDLGESPPAFSPEGLVHWLYGRCTRGELLTAANQDPGSILQEMLTYLHHATYEEYENASSMLHLVDDLSSDEDSPNAPHGPPDELVTGMMAAAAATTLAGCDSGSSGDAGGCTLSVPTLLCMLYSCWMLQASPWHDMNYVERPPVTALAPTGPQTTEDTQPALEGLVTPTLKMVLERHGRAQRDSNVGKILKYAQGKRMLESLSGDNEPSPHDESPRHGYPPEVMAQLVKLFEHQGQHQWMVRTTTMTTTTAWMDQVDQKASAQKVIWKTT</sequence>
<feature type="region of interest" description="Disordered" evidence="1">
    <location>
        <begin position="1"/>
        <end position="23"/>
    </location>
</feature>
<evidence type="ECO:0000313" key="4">
    <source>
        <dbReference type="Proteomes" id="UP001152797"/>
    </source>
</evidence>
<comment type="caution">
    <text evidence="2">The sequence shown here is derived from an EMBL/GenBank/DDBJ whole genome shotgun (WGS) entry which is preliminary data.</text>
</comment>